<accession>A0A2M7U1S4</accession>
<evidence type="ECO:0000313" key="11">
    <source>
        <dbReference type="Proteomes" id="UP000228503"/>
    </source>
</evidence>
<dbReference type="InterPro" id="IPR028923">
    <property type="entry name" value="SAICAR_synt/ADE2_N"/>
</dbReference>
<dbReference type="GO" id="GO:0005524">
    <property type="term" value="F:ATP binding"/>
    <property type="evidence" value="ECO:0007669"/>
    <property type="project" value="UniProtKB-KW"/>
</dbReference>
<keyword evidence="6" id="KW-0658">Purine biosynthesis</keyword>
<dbReference type="GO" id="GO:0006189">
    <property type="term" value="P:'de novo' IMP biosynthetic process"/>
    <property type="evidence" value="ECO:0007669"/>
    <property type="project" value="UniProtKB-UniPathway"/>
</dbReference>
<dbReference type="Proteomes" id="UP000228503">
    <property type="component" value="Unassembled WGS sequence"/>
</dbReference>
<dbReference type="Gene3D" id="3.30.470.20">
    <property type="entry name" value="ATP-grasp fold, B domain"/>
    <property type="match status" value="1"/>
</dbReference>
<dbReference type="CDD" id="cd01414">
    <property type="entry name" value="SAICAR_synt_Sc"/>
    <property type="match status" value="1"/>
</dbReference>
<evidence type="ECO:0000256" key="3">
    <source>
        <dbReference type="ARBA" id="ARBA00012217"/>
    </source>
</evidence>
<dbReference type="InterPro" id="IPR018236">
    <property type="entry name" value="SAICAR_synthetase_CS"/>
</dbReference>
<comment type="catalytic activity">
    <reaction evidence="8">
        <text>5-amino-1-(5-phospho-D-ribosyl)imidazole-4-carboxylate + L-aspartate + ATP = (2S)-2-[5-amino-1-(5-phospho-beta-D-ribosyl)imidazole-4-carboxamido]succinate + ADP + phosphate + 2 H(+)</text>
        <dbReference type="Rhea" id="RHEA:22628"/>
        <dbReference type="ChEBI" id="CHEBI:15378"/>
        <dbReference type="ChEBI" id="CHEBI:29991"/>
        <dbReference type="ChEBI" id="CHEBI:30616"/>
        <dbReference type="ChEBI" id="CHEBI:43474"/>
        <dbReference type="ChEBI" id="CHEBI:58443"/>
        <dbReference type="ChEBI" id="CHEBI:77657"/>
        <dbReference type="ChEBI" id="CHEBI:456216"/>
        <dbReference type="EC" id="6.3.2.6"/>
    </reaction>
</comment>
<dbReference type="Pfam" id="PF01259">
    <property type="entry name" value="SAICAR_synt"/>
    <property type="match status" value="1"/>
</dbReference>
<organism evidence="10 11">
    <name type="scientific">Candidatus Roizmanbacteria bacterium CG_4_10_14_0_2_um_filter_39_13</name>
    <dbReference type="NCBI Taxonomy" id="1974825"/>
    <lineage>
        <taxon>Bacteria</taxon>
        <taxon>Candidatus Roizmaniibacteriota</taxon>
    </lineage>
</organism>
<evidence type="ECO:0000313" key="10">
    <source>
        <dbReference type="EMBL" id="PIZ64059.1"/>
    </source>
</evidence>
<comment type="similarity">
    <text evidence="2">Belongs to the SAICAR synthetase family.</text>
</comment>
<keyword evidence="5" id="KW-0547">Nucleotide-binding</keyword>
<dbReference type="PANTHER" id="PTHR43700">
    <property type="entry name" value="PHOSPHORIBOSYLAMINOIMIDAZOLE-SUCCINOCARBOXAMIDE SYNTHASE"/>
    <property type="match status" value="1"/>
</dbReference>
<evidence type="ECO:0000259" key="9">
    <source>
        <dbReference type="Pfam" id="PF01259"/>
    </source>
</evidence>
<dbReference type="UniPathway" id="UPA00074">
    <property type="reaction ID" value="UER00131"/>
</dbReference>
<protein>
    <recommendedName>
        <fullName evidence="3">phosphoribosylaminoimidazolesuccinocarboxamide synthase</fullName>
        <ecNumber evidence="3">6.3.2.6</ecNumber>
    </recommendedName>
</protein>
<comment type="pathway">
    <text evidence="1">Purine metabolism; IMP biosynthesis via de novo pathway; 5-amino-1-(5-phospho-D-ribosyl)imidazole-4-carboxamide from 5-amino-1-(5-phospho-D-ribosyl)imidazole-4-carboxylate: step 1/2.</text>
</comment>
<keyword evidence="4" id="KW-0436">Ligase</keyword>
<dbReference type="PANTHER" id="PTHR43700:SF1">
    <property type="entry name" value="PHOSPHORIBOSYLAMINOIMIDAZOLE-SUCCINOCARBOXAMIDE SYNTHASE"/>
    <property type="match status" value="1"/>
</dbReference>
<evidence type="ECO:0000256" key="8">
    <source>
        <dbReference type="ARBA" id="ARBA00048475"/>
    </source>
</evidence>
<dbReference type="GO" id="GO:0004639">
    <property type="term" value="F:phosphoribosylaminoimidazolesuccinocarboxamide synthase activity"/>
    <property type="evidence" value="ECO:0007669"/>
    <property type="project" value="UniProtKB-EC"/>
</dbReference>
<dbReference type="Gene3D" id="3.30.200.20">
    <property type="entry name" value="Phosphorylase Kinase, domain 1"/>
    <property type="match status" value="1"/>
</dbReference>
<evidence type="ECO:0000256" key="6">
    <source>
        <dbReference type="ARBA" id="ARBA00022755"/>
    </source>
</evidence>
<dbReference type="AlphaFoldDB" id="A0A2M7U1S4"/>
<evidence type="ECO:0000256" key="1">
    <source>
        <dbReference type="ARBA" id="ARBA00004672"/>
    </source>
</evidence>
<keyword evidence="7" id="KW-0067">ATP-binding</keyword>
<feature type="domain" description="SAICAR synthetase/ADE2 N-terminal" evidence="9">
    <location>
        <begin position="1"/>
        <end position="224"/>
    </location>
</feature>
<gene>
    <name evidence="10" type="ORF">COY16_00305</name>
</gene>
<dbReference type="EC" id="6.3.2.6" evidence="3"/>
<dbReference type="SUPFAM" id="SSF56104">
    <property type="entry name" value="SAICAR synthase-like"/>
    <property type="match status" value="1"/>
</dbReference>
<dbReference type="GO" id="GO:0005737">
    <property type="term" value="C:cytoplasm"/>
    <property type="evidence" value="ECO:0007669"/>
    <property type="project" value="TreeGrafter"/>
</dbReference>
<sequence length="279" mass="32402">VTTDRQSAFDVILGHIPFKGAVLNLLSQFWFEQTKSIVQNHMLSVPDPNVMVTQNCTSTSVEMIVRGYMTGVTKTSIWYSYEKGEREIYGLKFPESLKKNQKLPEPVLTPTTHPEVGSKLHDERLTRDEIIEQRIVDKDIYEQMERVALALFDFGSKHCEKQGLILVDTKYEFGIYEGKLMLIDEIHTPDSSRFWIADTYRERFGSGEEPENFDKEFLRLRYAHELGYTGDGEPPEMPQDLIIDLAKRYIAVYEKISGKIFEGFEYPIEERIREALQKL</sequence>
<reference evidence="11" key="1">
    <citation type="submission" date="2017-09" db="EMBL/GenBank/DDBJ databases">
        <title>Depth-based differentiation of microbial function through sediment-hosted aquifers and enrichment of novel symbionts in the deep terrestrial subsurface.</title>
        <authorList>
            <person name="Probst A.J."/>
            <person name="Ladd B."/>
            <person name="Jarett J.K."/>
            <person name="Geller-Mcgrath D.E."/>
            <person name="Sieber C.M.K."/>
            <person name="Emerson J.B."/>
            <person name="Anantharaman K."/>
            <person name="Thomas B.C."/>
            <person name="Malmstrom R."/>
            <person name="Stieglmeier M."/>
            <person name="Klingl A."/>
            <person name="Woyke T."/>
            <person name="Ryan C.M."/>
            <person name="Banfield J.F."/>
        </authorList>
    </citation>
    <scope>NUCLEOTIDE SEQUENCE [LARGE SCALE GENOMIC DNA]</scope>
</reference>
<proteinExistence type="inferred from homology"/>
<dbReference type="EMBL" id="PFOB01000003">
    <property type="protein sequence ID" value="PIZ64059.1"/>
    <property type="molecule type" value="Genomic_DNA"/>
</dbReference>
<comment type="caution">
    <text evidence="10">The sequence shown here is derived from an EMBL/GenBank/DDBJ whole genome shotgun (WGS) entry which is preliminary data.</text>
</comment>
<evidence type="ECO:0000256" key="7">
    <source>
        <dbReference type="ARBA" id="ARBA00022840"/>
    </source>
</evidence>
<evidence type="ECO:0000256" key="5">
    <source>
        <dbReference type="ARBA" id="ARBA00022741"/>
    </source>
</evidence>
<evidence type="ECO:0000256" key="2">
    <source>
        <dbReference type="ARBA" id="ARBA00010190"/>
    </source>
</evidence>
<dbReference type="PROSITE" id="PS01058">
    <property type="entry name" value="SAICAR_SYNTHETASE_2"/>
    <property type="match status" value="1"/>
</dbReference>
<name>A0A2M7U1S4_9BACT</name>
<evidence type="ECO:0000256" key="4">
    <source>
        <dbReference type="ARBA" id="ARBA00022598"/>
    </source>
</evidence>
<feature type="non-terminal residue" evidence="10">
    <location>
        <position position="1"/>
    </location>
</feature>